<dbReference type="GO" id="GO:0032506">
    <property type="term" value="P:cytokinetic process"/>
    <property type="evidence" value="ECO:0007669"/>
    <property type="project" value="TreeGrafter"/>
</dbReference>
<reference evidence="5" key="1">
    <citation type="submission" date="2016-10" db="EMBL/GenBank/DDBJ databases">
        <authorList>
            <person name="Varghese N."/>
            <person name="Submissions S."/>
        </authorList>
    </citation>
    <scope>NUCLEOTIDE SEQUENCE [LARGE SCALE GENOMIC DNA]</scope>
    <source>
        <strain evidence="5">CECT 8338</strain>
    </source>
</reference>
<gene>
    <name evidence="4" type="ORF">SAMN05216210_1234</name>
</gene>
<dbReference type="InterPro" id="IPR052521">
    <property type="entry name" value="Cell_div_SPOR-domain"/>
</dbReference>
<dbReference type="GO" id="GO:0042834">
    <property type="term" value="F:peptidoglycan binding"/>
    <property type="evidence" value="ECO:0007669"/>
    <property type="project" value="InterPro"/>
</dbReference>
<evidence type="ECO:0000259" key="3">
    <source>
        <dbReference type="PROSITE" id="PS51724"/>
    </source>
</evidence>
<dbReference type="InterPro" id="IPR036680">
    <property type="entry name" value="SPOR-like_sf"/>
</dbReference>
<feature type="domain" description="SPOR" evidence="3">
    <location>
        <begin position="112"/>
        <end position="191"/>
    </location>
</feature>
<organism evidence="4 5">
    <name type="scientific">Halopseudomonas salegens</name>
    <dbReference type="NCBI Taxonomy" id="1434072"/>
    <lineage>
        <taxon>Bacteria</taxon>
        <taxon>Pseudomonadati</taxon>
        <taxon>Pseudomonadota</taxon>
        <taxon>Gammaproteobacteria</taxon>
        <taxon>Pseudomonadales</taxon>
        <taxon>Pseudomonadaceae</taxon>
        <taxon>Halopseudomonas</taxon>
    </lineage>
</organism>
<dbReference type="Proteomes" id="UP000243924">
    <property type="component" value="Chromosome I"/>
</dbReference>
<dbReference type="PANTHER" id="PTHR38687:SF1">
    <property type="entry name" value="CELL DIVISION PROTEIN DEDD"/>
    <property type="match status" value="1"/>
</dbReference>
<dbReference type="Gene3D" id="3.30.70.1070">
    <property type="entry name" value="Sporulation related repeat"/>
    <property type="match status" value="1"/>
</dbReference>
<dbReference type="SUPFAM" id="SSF110997">
    <property type="entry name" value="Sporulation related repeat"/>
    <property type="match status" value="1"/>
</dbReference>
<dbReference type="Pfam" id="PF05036">
    <property type="entry name" value="SPOR"/>
    <property type="match status" value="1"/>
</dbReference>
<dbReference type="RefSeq" id="WP_092385159.1">
    <property type="nucleotide sequence ID" value="NZ_LT629787.1"/>
</dbReference>
<evidence type="ECO:0000256" key="1">
    <source>
        <dbReference type="SAM" id="MobiDB-lite"/>
    </source>
</evidence>
<dbReference type="EMBL" id="LT629787">
    <property type="protein sequence ID" value="SDU01540.1"/>
    <property type="molecule type" value="Genomic_DNA"/>
</dbReference>
<keyword evidence="2" id="KW-1133">Transmembrane helix</keyword>
<feature type="transmembrane region" description="Helical" evidence="2">
    <location>
        <begin position="9"/>
        <end position="27"/>
    </location>
</feature>
<dbReference type="PROSITE" id="PS51724">
    <property type="entry name" value="SPOR"/>
    <property type="match status" value="1"/>
</dbReference>
<sequence length="198" mass="21265">MDSGLKQRVIGALVLIVAAVIFLPMLLTGQDETVEVEIEVPEPASMPAPEVAAPPAIEPREPEPVAEMPLREPEPIESTPVPAVEQDPEPAEPQPPSGPLVTAPSEPASVTAEVTGDWVIQLGSFANADNARGFVSTLNERGYNAYARSAETDGRSITRVFVGPLQNRAAAERLRDELKRNHEVEGLVVAHDDDSRRP</sequence>
<dbReference type="GO" id="GO:0030428">
    <property type="term" value="C:cell septum"/>
    <property type="evidence" value="ECO:0007669"/>
    <property type="project" value="TreeGrafter"/>
</dbReference>
<evidence type="ECO:0000256" key="2">
    <source>
        <dbReference type="SAM" id="Phobius"/>
    </source>
</evidence>
<protein>
    <submittedName>
        <fullName evidence="4">DedD protein</fullName>
    </submittedName>
</protein>
<accession>A0A1H2F2E2</accession>
<name>A0A1H2F2E2_9GAMM</name>
<keyword evidence="5" id="KW-1185">Reference proteome</keyword>
<dbReference type="InterPro" id="IPR007730">
    <property type="entry name" value="SPOR-like_dom"/>
</dbReference>
<keyword evidence="2" id="KW-0812">Transmembrane</keyword>
<feature type="compositionally biased region" description="Basic and acidic residues" evidence="1">
    <location>
        <begin position="58"/>
        <end position="74"/>
    </location>
</feature>
<dbReference type="OrthoDB" id="7069135at2"/>
<dbReference type="GO" id="GO:0032153">
    <property type="term" value="C:cell division site"/>
    <property type="evidence" value="ECO:0007669"/>
    <property type="project" value="TreeGrafter"/>
</dbReference>
<feature type="region of interest" description="Disordered" evidence="1">
    <location>
        <begin position="45"/>
        <end position="109"/>
    </location>
</feature>
<dbReference type="PANTHER" id="PTHR38687">
    <property type="entry name" value="CELL DIVISION PROTEIN DEDD-RELATED"/>
    <property type="match status" value="1"/>
</dbReference>
<evidence type="ECO:0000313" key="5">
    <source>
        <dbReference type="Proteomes" id="UP000243924"/>
    </source>
</evidence>
<keyword evidence="2" id="KW-0472">Membrane</keyword>
<feature type="compositionally biased region" description="Low complexity" evidence="1">
    <location>
        <begin position="45"/>
        <end position="55"/>
    </location>
</feature>
<dbReference type="AlphaFoldDB" id="A0A1H2F2E2"/>
<evidence type="ECO:0000313" key="4">
    <source>
        <dbReference type="EMBL" id="SDU01540.1"/>
    </source>
</evidence>
<dbReference type="STRING" id="1434072.SAMN05216210_1234"/>
<proteinExistence type="predicted"/>